<accession>R4WT66</accession>
<sequence>MGNTRQLKELWRWQIMLKDEMKSEGKAVSEPMLPLRIKKGRENFYRCANESEKPTSKTNV</sequence>
<organism evidence="1">
    <name type="scientific">Riptortus pedestris</name>
    <name type="common">Bean bug</name>
    <dbReference type="NCBI Taxonomy" id="329032"/>
    <lineage>
        <taxon>Eukaryota</taxon>
        <taxon>Metazoa</taxon>
        <taxon>Ecdysozoa</taxon>
        <taxon>Arthropoda</taxon>
        <taxon>Hexapoda</taxon>
        <taxon>Insecta</taxon>
        <taxon>Pterygota</taxon>
        <taxon>Neoptera</taxon>
        <taxon>Paraneoptera</taxon>
        <taxon>Hemiptera</taxon>
        <taxon>Heteroptera</taxon>
        <taxon>Panheteroptera</taxon>
        <taxon>Pentatomomorpha</taxon>
        <taxon>Coreoidea</taxon>
        <taxon>Alydidae</taxon>
        <taxon>Riptortus</taxon>
    </lineage>
</organism>
<reference evidence="1" key="1">
    <citation type="journal article" date="2013" name="PLoS ONE">
        <title>Gene expression in gut symbiotic organ of stinkbug affected by extracellular bacterial symbiont.</title>
        <authorList>
            <person name="Futahashi R."/>
            <person name="Tanaka K."/>
            <person name="Tanahashi M."/>
            <person name="Nikoh N."/>
            <person name="Kikuchi Y."/>
            <person name="Lee B.L."/>
            <person name="Fukatsu T."/>
        </authorList>
    </citation>
    <scope>NUCLEOTIDE SEQUENCE</scope>
    <source>
        <tissue evidence="1">Midgut</tissue>
    </source>
</reference>
<name>R4WT66_RIPPE</name>
<proteinExistence type="evidence at transcript level"/>
<dbReference type="EMBL" id="AK417922">
    <property type="protein sequence ID" value="BAN21137.1"/>
    <property type="molecule type" value="mRNA"/>
</dbReference>
<dbReference type="AlphaFoldDB" id="R4WT66"/>
<evidence type="ECO:0000313" key="1">
    <source>
        <dbReference type="EMBL" id="BAN21137.1"/>
    </source>
</evidence>
<protein>
    <submittedName>
        <fullName evidence="1">Unkown protein</fullName>
    </submittedName>
</protein>